<gene>
    <name evidence="1" type="ORF">JKA74_12995</name>
</gene>
<comment type="caution">
    <text evidence="1">The sequence shown here is derived from an EMBL/GenBank/DDBJ whole genome shotgun (WGS) entry which is preliminary data.</text>
</comment>
<sequence>MKLVEVKSKLAQLDQVTFQLPDGSFVPPHFHVTEVGAVTKKFIDCGGTIRQENSISFQLWEAGDFDHRIGAQKLIDIISLSERKLGLENWEVEVEYQDTTIGKYELDFNGTGFVLTNTQTDCLAKDKCGIPESQLQGKPRIKLADMTASGNNACTPDSGCC</sequence>
<dbReference type="InterPro" id="IPR045534">
    <property type="entry name" value="DUF6428"/>
</dbReference>
<evidence type="ECO:0000313" key="2">
    <source>
        <dbReference type="Proteomes" id="UP000611723"/>
    </source>
</evidence>
<dbReference type="EMBL" id="JAEQBW010000005">
    <property type="protein sequence ID" value="MBK6265952.1"/>
    <property type="molecule type" value="Genomic_DNA"/>
</dbReference>
<accession>A0A934WZW9</accession>
<organism evidence="1 2">
    <name type="scientific">Marivirga aurantiaca</name>
    <dbReference type="NCBI Taxonomy" id="2802615"/>
    <lineage>
        <taxon>Bacteria</taxon>
        <taxon>Pseudomonadati</taxon>
        <taxon>Bacteroidota</taxon>
        <taxon>Cytophagia</taxon>
        <taxon>Cytophagales</taxon>
        <taxon>Marivirgaceae</taxon>
        <taxon>Marivirga</taxon>
    </lineage>
</organism>
<dbReference type="RefSeq" id="WP_201431624.1">
    <property type="nucleotide sequence ID" value="NZ_JAEQBW010000005.1"/>
</dbReference>
<keyword evidence="2" id="KW-1185">Reference proteome</keyword>
<dbReference type="Proteomes" id="UP000611723">
    <property type="component" value="Unassembled WGS sequence"/>
</dbReference>
<dbReference type="Pfam" id="PF20001">
    <property type="entry name" value="DUF6428"/>
    <property type="match status" value="1"/>
</dbReference>
<name>A0A934WZW9_9BACT</name>
<reference evidence="1" key="1">
    <citation type="submission" date="2021-01" db="EMBL/GenBank/DDBJ databases">
        <title>Marivirga aurantiaca sp. nov., isolated from intertidal surface sediments.</title>
        <authorList>
            <person name="Zhang M."/>
        </authorList>
    </citation>
    <scope>NUCLEOTIDE SEQUENCE</scope>
    <source>
        <strain evidence="1">S37H4</strain>
    </source>
</reference>
<protein>
    <submittedName>
        <fullName evidence="1">Uncharacterized protein</fullName>
    </submittedName>
</protein>
<evidence type="ECO:0000313" key="1">
    <source>
        <dbReference type="EMBL" id="MBK6265952.1"/>
    </source>
</evidence>
<dbReference type="AlphaFoldDB" id="A0A934WZW9"/>
<proteinExistence type="predicted"/>